<sequence>MTTGLRQRKKAQTREKIISCAVQMFRDKGYEASRIEDIAEAATLSVATFYNYFGSKADMLLATVLRETEMVLEAVDACIARGHDDAEAAFAEIVEIYFTVSFQLTSREMWREAMARTMLDPDAEFSRLYADIDQRLAQQLIDFLAGMQAQGHVAPQVDTAAIGQLLFNNVNINFIETMRRADQPTDQICAKVMSESAAVFALCRQGLGGDGADRAG</sequence>
<dbReference type="InterPro" id="IPR050109">
    <property type="entry name" value="HTH-type_TetR-like_transc_reg"/>
</dbReference>
<evidence type="ECO:0000256" key="4">
    <source>
        <dbReference type="PROSITE-ProRule" id="PRU00335"/>
    </source>
</evidence>
<dbReference type="GO" id="GO:0000976">
    <property type="term" value="F:transcription cis-regulatory region binding"/>
    <property type="evidence" value="ECO:0007669"/>
    <property type="project" value="TreeGrafter"/>
</dbReference>
<keyword evidence="1" id="KW-0805">Transcription regulation</keyword>
<keyword evidence="2 4" id="KW-0238">DNA-binding</keyword>
<evidence type="ECO:0000313" key="7">
    <source>
        <dbReference type="Proteomes" id="UP000186684"/>
    </source>
</evidence>
<dbReference type="PANTHER" id="PTHR30055">
    <property type="entry name" value="HTH-TYPE TRANSCRIPTIONAL REGULATOR RUTR"/>
    <property type="match status" value="1"/>
</dbReference>
<keyword evidence="3" id="KW-0804">Transcription</keyword>
<dbReference type="PRINTS" id="PR00455">
    <property type="entry name" value="HTHTETR"/>
</dbReference>
<evidence type="ECO:0000256" key="3">
    <source>
        <dbReference type="ARBA" id="ARBA00023163"/>
    </source>
</evidence>
<accession>A0A1N7NQD5</accession>
<keyword evidence="7" id="KW-1185">Reference proteome</keyword>
<dbReference type="GO" id="GO:0003700">
    <property type="term" value="F:DNA-binding transcription factor activity"/>
    <property type="evidence" value="ECO:0007669"/>
    <property type="project" value="TreeGrafter"/>
</dbReference>
<dbReference type="InterPro" id="IPR009057">
    <property type="entry name" value="Homeodomain-like_sf"/>
</dbReference>
<proteinExistence type="predicted"/>
<dbReference type="PROSITE" id="PS50977">
    <property type="entry name" value="HTH_TETR_2"/>
    <property type="match status" value="1"/>
</dbReference>
<dbReference type="PANTHER" id="PTHR30055:SF234">
    <property type="entry name" value="HTH-TYPE TRANSCRIPTIONAL REGULATOR BETI"/>
    <property type="match status" value="1"/>
</dbReference>
<dbReference type="SUPFAM" id="SSF46689">
    <property type="entry name" value="Homeodomain-like"/>
    <property type="match status" value="1"/>
</dbReference>
<dbReference type="InterPro" id="IPR036271">
    <property type="entry name" value="Tet_transcr_reg_TetR-rel_C_sf"/>
</dbReference>
<organism evidence="6 7">
    <name type="scientific">Roseivivax lentus</name>
    <dbReference type="NCBI Taxonomy" id="633194"/>
    <lineage>
        <taxon>Bacteria</taxon>
        <taxon>Pseudomonadati</taxon>
        <taxon>Pseudomonadota</taxon>
        <taxon>Alphaproteobacteria</taxon>
        <taxon>Rhodobacterales</taxon>
        <taxon>Roseobacteraceae</taxon>
        <taxon>Roseivivax</taxon>
    </lineage>
</organism>
<dbReference type="SUPFAM" id="SSF48498">
    <property type="entry name" value="Tetracyclin repressor-like, C-terminal domain"/>
    <property type="match status" value="1"/>
</dbReference>
<dbReference type="Pfam" id="PF00440">
    <property type="entry name" value="TetR_N"/>
    <property type="match status" value="1"/>
</dbReference>
<feature type="DNA-binding region" description="H-T-H motif" evidence="4">
    <location>
        <begin position="34"/>
        <end position="53"/>
    </location>
</feature>
<feature type="domain" description="HTH tetR-type" evidence="5">
    <location>
        <begin position="11"/>
        <end position="71"/>
    </location>
</feature>
<dbReference type="Proteomes" id="UP000186684">
    <property type="component" value="Unassembled WGS sequence"/>
</dbReference>
<dbReference type="STRING" id="633194.SAMN05421759_109130"/>
<dbReference type="InterPro" id="IPR001647">
    <property type="entry name" value="HTH_TetR"/>
</dbReference>
<name>A0A1N7NQD5_9RHOB</name>
<reference evidence="7" key="1">
    <citation type="submission" date="2017-01" db="EMBL/GenBank/DDBJ databases">
        <authorList>
            <person name="Varghese N."/>
            <person name="Submissions S."/>
        </authorList>
    </citation>
    <scope>NUCLEOTIDE SEQUENCE [LARGE SCALE GENOMIC DNA]</scope>
    <source>
        <strain evidence="7">DSM 29430</strain>
    </source>
</reference>
<gene>
    <name evidence="6" type="ORF">SAMN05421759_109130</name>
</gene>
<dbReference type="RefSeq" id="WP_076448987.1">
    <property type="nucleotide sequence ID" value="NZ_FTOQ01000009.1"/>
</dbReference>
<evidence type="ECO:0000313" key="6">
    <source>
        <dbReference type="EMBL" id="SIT00603.1"/>
    </source>
</evidence>
<evidence type="ECO:0000259" key="5">
    <source>
        <dbReference type="PROSITE" id="PS50977"/>
    </source>
</evidence>
<evidence type="ECO:0000256" key="1">
    <source>
        <dbReference type="ARBA" id="ARBA00023015"/>
    </source>
</evidence>
<dbReference type="AlphaFoldDB" id="A0A1N7NQD5"/>
<dbReference type="EMBL" id="FTOQ01000009">
    <property type="protein sequence ID" value="SIT00603.1"/>
    <property type="molecule type" value="Genomic_DNA"/>
</dbReference>
<protein>
    <submittedName>
        <fullName evidence="6">Transcriptional regulator, TetR family</fullName>
    </submittedName>
</protein>
<dbReference type="Gene3D" id="1.10.357.10">
    <property type="entry name" value="Tetracycline Repressor, domain 2"/>
    <property type="match status" value="1"/>
</dbReference>
<evidence type="ECO:0000256" key="2">
    <source>
        <dbReference type="ARBA" id="ARBA00023125"/>
    </source>
</evidence>